<evidence type="ECO:0000313" key="4">
    <source>
        <dbReference type="Proteomes" id="UP000290572"/>
    </source>
</evidence>
<evidence type="ECO:0000313" key="3">
    <source>
        <dbReference type="EMBL" id="RXN37021.1"/>
    </source>
</evidence>
<name>A0A498NYQ6_LABRO</name>
<evidence type="ECO:0000313" key="2">
    <source>
        <dbReference type="EMBL" id="RXN21717.1"/>
    </source>
</evidence>
<evidence type="ECO:0000256" key="1">
    <source>
        <dbReference type="SAM" id="MobiDB-lite"/>
    </source>
</evidence>
<comment type="caution">
    <text evidence="3">The sequence shown here is derived from an EMBL/GenBank/DDBJ whole genome shotgun (WGS) entry which is preliminary data.</text>
</comment>
<organism evidence="3 4">
    <name type="scientific">Labeo rohita</name>
    <name type="common">Indian major carp</name>
    <name type="synonym">Cyprinus rohita</name>
    <dbReference type="NCBI Taxonomy" id="84645"/>
    <lineage>
        <taxon>Eukaryota</taxon>
        <taxon>Metazoa</taxon>
        <taxon>Chordata</taxon>
        <taxon>Craniata</taxon>
        <taxon>Vertebrata</taxon>
        <taxon>Euteleostomi</taxon>
        <taxon>Actinopterygii</taxon>
        <taxon>Neopterygii</taxon>
        <taxon>Teleostei</taxon>
        <taxon>Ostariophysi</taxon>
        <taxon>Cypriniformes</taxon>
        <taxon>Cyprinidae</taxon>
        <taxon>Labeoninae</taxon>
        <taxon>Labeonini</taxon>
        <taxon>Labeo</taxon>
    </lineage>
</organism>
<sequence>MKGLEILNIGMLFGEFSGLNQVNKNPFVGILGPSKATEKRRARRKGRQSQVLWSNMGGFRDCHRNCSSDGAVRIHRRARSKPAPIQERSESTPKPESVQERSESTADPTPVCESTESTLQPTLIQPVPGRRPSELVPVYELTPEPAEFTTCIFF</sequence>
<dbReference type="AlphaFoldDB" id="A0A498NYQ6"/>
<feature type="compositionally biased region" description="Basic and acidic residues" evidence="1">
    <location>
        <begin position="87"/>
        <end position="104"/>
    </location>
</feature>
<accession>A0A498NYQ6</accession>
<proteinExistence type="predicted"/>
<dbReference type="EMBL" id="QBIY01012610">
    <property type="protein sequence ID" value="RXN21717.1"/>
    <property type="molecule type" value="Genomic_DNA"/>
</dbReference>
<gene>
    <name evidence="3" type="ORF">ROHU_002430</name>
    <name evidence="2" type="ORF">ROHU_023966</name>
</gene>
<feature type="compositionally biased region" description="Polar residues" evidence="1">
    <location>
        <begin position="112"/>
        <end position="123"/>
    </location>
</feature>
<protein>
    <submittedName>
        <fullName evidence="3">Uncharacterized protein</fullName>
    </submittedName>
</protein>
<dbReference type="Proteomes" id="UP000290572">
    <property type="component" value="Unassembled WGS sequence"/>
</dbReference>
<keyword evidence="4" id="KW-1185">Reference proteome</keyword>
<reference evidence="3 4" key="1">
    <citation type="submission" date="2018-03" db="EMBL/GenBank/DDBJ databases">
        <title>Draft genome sequence of Rohu Carp (Labeo rohita).</title>
        <authorList>
            <person name="Das P."/>
            <person name="Kushwaha B."/>
            <person name="Joshi C.G."/>
            <person name="Kumar D."/>
            <person name="Nagpure N.S."/>
            <person name="Sahoo L."/>
            <person name="Das S.P."/>
            <person name="Bit A."/>
            <person name="Patnaik S."/>
            <person name="Meher P.K."/>
            <person name="Jayasankar P."/>
            <person name="Koringa P.G."/>
            <person name="Patel N.V."/>
            <person name="Hinsu A.T."/>
            <person name="Kumar R."/>
            <person name="Pandey M."/>
            <person name="Agarwal S."/>
            <person name="Srivastava S."/>
            <person name="Singh M."/>
            <person name="Iquebal M.A."/>
            <person name="Jaiswal S."/>
            <person name="Angadi U.B."/>
            <person name="Kumar N."/>
            <person name="Raza M."/>
            <person name="Shah T.M."/>
            <person name="Rai A."/>
            <person name="Jena J.K."/>
        </authorList>
    </citation>
    <scope>NUCLEOTIDE SEQUENCE [LARGE SCALE GENOMIC DNA]</scope>
    <source>
        <strain evidence="3">DASCIFA01</strain>
        <tissue evidence="3">Testis</tissue>
    </source>
</reference>
<dbReference type="EMBL" id="QBIY01006531">
    <property type="protein sequence ID" value="RXN37021.1"/>
    <property type="molecule type" value="Genomic_DNA"/>
</dbReference>
<feature type="region of interest" description="Disordered" evidence="1">
    <location>
        <begin position="70"/>
        <end position="131"/>
    </location>
</feature>